<proteinExistence type="predicted"/>
<dbReference type="GO" id="GO:0042254">
    <property type="term" value="P:ribosome biogenesis"/>
    <property type="evidence" value="ECO:0007669"/>
    <property type="project" value="InterPro"/>
</dbReference>
<gene>
    <name evidence="2" type="ORF">SDC9_33953</name>
</gene>
<evidence type="ECO:0008006" key="3">
    <source>
        <dbReference type="Google" id="ProtNLM"/>
    </source>
</evidence>
<comment type="caution">
    <text evidence="2">The sequence shown here is derived from an EMBL/GenBank/DDBJ whole genome shotgun (WGS) entry which is preliminary data.</text>
</comment>
<dbReference type="InterPro" id="IPR009000">
    <property type="entry name" value="Transl_B-barrel_sf"/>
</dbReference>
<accession>A0A644V9C9</accession>
<dbReference type="SUPFAM" id="SSF50447">
    <property type="entry name" value="Translation proteins"/>
    <property type="match status" value="1"/>
</dbReference>
<feature type="compositionally biased region" description="Basic residues" evidence="1">
    <location>
        <begin position="82"/>
        <end position="124"/>
    </location>
</feature>
<dbReference type="InterPro" id="IPR038664">
    <property type="entry name" value="Gar1/Naf1_Cbf5-bd_sf"/>
</dbReference>
<dbReference type="GO" id="GO:0001522">
    <property type="term" value="P:pseudouridine synthesis"/>
    <property type="evidence" value="ECO:0007669"/>
    <property type="project" value="InterPro"/>
</dbReference>
<name>A0A644V9C9_9ZZZZ</name>
<evidence type="ECO:0000256" key="1">
    <source>
        <dbReference type="SAM" id="MobiDB-lite"/>
    </source>
</evidence>
<sequence length="124" mass="14239">MKFLGNISHISNSGRLIARSSQSPPSGASVFNKDKNKIGKIINVFGPTKEPYISVGIFKSFNLDEFRDSIGEDLYVSENPKNRKFSKNRHKKSNVKTKNRKNNKRSKNTNNKNKKRNKNTRRNN</sequence>
<protein>
    <recommendedName>
        <fullName evidence="3">H/ACA RNA-protein complex component Gar1</fullName>
    </recommendedName>
</protein>
<organism evidence="2">
    <name type="scientific">bioreactor metagenome</name>
    <dbReference type="NCBI Taxonomy" id="1076179"/>
    <lineage>
        <taxon>unclassified sequences</taxon>
        <taxon>metagenomes</taxon>
        <taxon>ecological metagenomes</taxon>
    </lineage>
</organism>
<feature type="region of interest" description="Disordered" evidence="1">
    <location>
        <begin position="79"/>
        <end position="124"/>
    </location>
</feature>
<dbReference type="Pfam" id="PF04410">
    <property type="entry name" value="Gar1"/>
    <property type="match status" value="1"/>
</dbReference>
<evidence type="ECO:0000313" key="2">
    <source>
        <dbReference type="EMBL" id="MPL87940.1"/>
    </source>
</evidence>
<dbReference type="Gene3D" id="2.40.10.230">
    <property type="entry name" value="Probable tRNA pseudouridine synthase domain"/>
    <property type="match status" value="1"/>
</dbReference>
<dbReference type="AlphaFoldDB" id="A0A644V9C9"/>
<dbReference type="EMBL" id="VSSQ01000247">
    <property type="protein sequence ID" value="MPL87940.1"/>
    <property type="molecule type" value="Genomic_DNA"/>
</dbReference>
<reference evidence="2" key="1">
    <citation type="submission" date="2019-08" db="EMBL/GenBank/DDBJ databases">
        <authorList>
            <person name="Kucharzyk K."/>
            <person name="Murdoch R.W."/>
            <person name="Higgins S."/>
            <person name="Loffler F."/>
        </authorList>
    </citation>
    <scope>NUCLEOTIDE SEQUENCE</scope>
</reference>
<dbReference type="InterPro" id="IPR007504">
    <property type="entry name" value="H/ACA_rnp_Gar1/Naf1"/>
</dbReference>